<evidence type="ECO:0000313" key="2">
    <source>
        <dbReference type="Proteomes" id="UP001143856"/>
    </source>
</evidence>
<name>A0ACC1PE35_9PEZI</name>
<keyword evidence="2" id="KW-1185">Reference proteome</keyword>
<comment type="caution">
    <text evidence="1">The sequence shown here is derived from an EMBL/GenBank/DDBJ whole genome shotgun (WGS) entry which is preliminary data.</text>
</comment>
<sequence length="416" mass="47492">MDSITESKCSSKWVEIFDPDKYYPILETLSSSLTIADFLVLCQVCKKFKRLKECMLRKISNINVWLSDFVDDPTIFRSQLGVFGALLSGPFALNVFELGRQKTLTLDIFVREGANADQLTNYIRETEKYQHVETTGTRRTYCSSGRPGVKLRITRAASPVQAILTLSRTTAHINFITWNKAYSLFPRQTLLDHQFYPLGSLDNGFGSGLSELAHHGWTTRDIVWPDLADKTACKVKGRLRRVGDNSSLVISLDTSSVQRPSAPDSVIEYAQFRVEGRGSPNEDDHDGLQGFQNPRPIGGFRVVPSQSRDPNLRKFLTIQAQKVTSAAVRSIFTTASSEWRTYLTDRLNRWAWLEFYKLESDNRPALPPRALPLVSDVPDFELPQSWDYADDQIPRWYQEWEEKNSVKVKRGERFSM</sequence>
<proteinExistence type="predicted"/>
<dbReference type="Proteomes" id="UP001143856">
    <property type="component" value="Unassembled WGS sequence"/>
</dbReference>
<accession>A0ACC1PE35</accession>
<evidence type="ECO:0000313" key="1">
    <source>
        <dbReference type="EMBL" id="KAJ2990846.1"/>
    </source>
</evidence>
<protein>
    <submittedName>
        <fullName evidence="1">Uncharacterized protein</fullName>
    </submittedName>
</protein>
<dbReference type="EMBL" id="JAPDGR010000377">
    <property type="protein sequence ID" value="KAJ2990846.1"/>
    <property type="molecule type" value="Genomic_DNA"/>
</dbReference>
<organism evidence="1 2">
    <name type="scientific">Xylaria curta</name>
    <dbReference type="NCBI Taxonomy" id="42375"/>
    <lineage>
        <taxon>Eukaryota</taxon>
        <taxon>Fungi</taxon>
        <taxon>Dikarya</taxon>
        <taxon>Ascomycota</taxon>
        <taxon>Pezizomycotina</taxon>
        <taxon>Sordariomycetes</taxon>
        <taxon>Xylariomycetidae</taxon>
        <taxon>Xylariales</taxon>
        <taxon>Xylariaceae</taxon>
        <taxon>Xylaria</taxon>
    </lineage>
</organism>
<reference evidence="1" key="1">
    <citation type="submission" date="2022-10" db="EMBL/GenBank/DDBJ databases">
        <title>Genome Sequence of Xylaria curta.</title>
        <authorList>
            <person name="Buettner E."/>
        </authorList>
    </citation>
    <scope>NUCLEOTIDE SEQUENCE</scope>
    <source>
        <strain evidence="1">Babe10</strain>
    </source>
</reference>
<gene>
    <name evidence="1" type="ORF">NUW58_g2756</name>
</gene>